<evidence type="ECO:0000259" key="11">
    <source>
        <dbReference type="Pfam" id="PF07715"/>
    </source>
</evidence>
<reference evidence="12 13" key="1">
    <citation type="submission" date="2019-07" db="EMBL/GenBank/DDBJ databases">
        <title>Rufibacter sp. nov., isolated from lake sediment.</title>
        <authorList>
            <person name="Qu J.-H."/>
        </authorList>
    </citation>
    <scope>NUCLEOTIDE SEQUENCE [LARGE SCALE GENOMIC DNA]</scope>
    <source>
        <strain evidence="12 13">NBS58-1</strain>
    </source>
</reference>
<dbReference type="OrthoDB" id="9768177at2"/>
<evidence type="ECO:0000256" key="3">
    <source>
        <dbReference type="ARBA" id="ARBA00022452"/>
    </source>
</evidence>
<sequence length="999" mass="110898">MKWKFTNRVLALSGTVVLYALLPCVQQESAYAGVRGHLEITRQDRPVSGTVTSGEDGSSLIGVSVSVKGGTAGVMTDVNGKYQLSAPANAVLVFSYIGYTPQEVLVGNQSQINIRLKADRQVLEEVVVIGYGTQKKGDVTSAVAGVDREDFVQGAVRDAAQLVQGKVAGLRVNTPSGDPNASTQINLRGMSSIIGNSNPLVIIDGVPGNLNTVAPEDIESVDVLKDGSAAAIYGTRATGGVILITTRKNQSDRSTVEYNAYTSIQKIARRPELLTGDDYRRLIAEEGIDYDDYGGNTDWLDEIMQTPISHNHNLTFFGGNSATNFTGSLNYKNWEGIIKKTGQERFVARADINHAMFDEKLKANIQLINTVGSSKQGGGDGYAYRQAIIRNPTDRVRTETGEWQERGGYFYLNPVSRIEEYNQEYSTKEMRMSGSLDYSPIKDLHFKMLGSHIQWNSLFGYASTFNHSDTWLDNRNSNAGRSTNASRTNLLELTSNYAKTIGAHSFSVLGGYSWQDETNEGFNADSWNFPTDAYGWNNLGVGQALQAGNASIGSGKDNWKLIGFFGRATYAWNDKYLFMASVRREGSSKFGMNSKWGTFPAVSVGWRISQEEFMSSLGFVSDLKVRAGYGVTGTIANASYISQISYNFSRDEGAFIGGQWVRGFSPVRNFNPDLRWEKKGEYNVGLDFGFLKNRISGSLDFFRRDIKDLLYDFRVPTPPYLFDFITINAGTLRTQGFEALVNFVPVETKNFTWNSNLTYSTNKTELASLANDQFETTAEYFDAGYTGEPIQDFTHRVAVGEPIGRFYVWKTVGVDANGGWLVESKSGETIPISEATQEDRQYYGNAIPKHVLGWNNSARFKSFDMTVNIRGAFGHDILNFQRMFYENPKNPAYNMLKTAYDPVYGQRLNNDLVYVSHYIEKGDYVKIDNVTFGYTLPKDLIKVVRNARVFVSGLNLVTFTNYKGLDPEGVSYSGFDPGNDQRDKYPTTRTFTAGLNVSF</sequence>
<dbReference type="InterPro" id="IPR008969">
    <property type="entry name" value="CarboxyPept-like_regulatory"/>
</dbReference>
<evidence type="ECO:0000313" key="12">
    <source>
        <dbReference type="EMBL" id="KAA3438688.1"/>
    </source>
</evidence>
<evidence type="ECO:0000256" key="8">
    <source>
        <dbReference type="PROSITE-ProRule" id="PRU01360"/>
    </source>
</evidence>
<dbReference type="Pfam" id="PF07715">
    <property type="entry name" value="Plug"/>
    <property type="match status" value="1"/>
</dbReference>
<keyword evidence="3 8" id="KW-1134">Transmembrane beta strand</keyword>
<dbReference type="NCBIfam" id="TIGR04056">
    <property type="entry name" value="OMP_RagA_SusC"/>
    <property type="match status" value="1"/>
</dbReference>
<dbReference type="InterPro" id="IPR023996">
    <property type="entry name" value="TonB-dep_OMP_SusC/RagA"/>
</dbReference>
<comment type="caution">
    <text evidence="12">The sequence shown here is derived from an EMBL/GenBank/DDBJ whole genome shotgun (WGS) entry which is preliminary data.</text>
</comment>
<keyword evidence="13" id="KW-1185">Reference proteome</keyword>
<keyword evidence="5 9" id="KW-0798">TonB box</keyword>
<dbReference type="Proteomes" id="UP000324133">
    <property type="component" value="Unassembled WGS sequence"/>
</dbReference>
<dbReference type="EMBL" id="VKKY01000002">
    <property type="protein sequence ID" value="KAA3438688.1"/>
    <property type="molecule type" value="Genomic_DNA"/>
</dbReference>
<dbReference type="InterPro" id="IPR036942">
    <property type="entry name" value="Beta-barrel_TonB_sf"/>
</dbReference>
<comment type="subcellular location">
    <subcellularLocation>
        <location evidence="1 8">Cell outer membrane</location>
        <topology evidence="1 8">Multi-pass membrane protein</topology>
    </subcellularLocation>
</comment>
<dbReference type="NCBIfam" id="TIGR04057">
    <property type="entry name" value="SusC_RagA_signa"/>
    <property type="match status" value="1"/>
</dbReference>
<evidence type="ECO:0000256" key="9">
    <source>
        <dbReference type="RuleBase" id="RU003357"/>
    </source>
</evidence>
<dbReference type="Gene3D" id="2.40.170.20">
    <property type="entry name" value="TonB-dependent receptor, beta-barrel domain"/>
    <property type="match status" value="1"/>
</dbReference>
<dbReference type="Pfam" id="PF13715">
    <property type="entry name" value="CarbopepD_reg_2"/>
    <property type="match status" value="1"/>
</dbReference>
<dbReference type="InterPro" id="IPR000531">
    <property type="entry name" value="Beta-barrel_TonB"/>
</dbReference>
<dbReference type="SUPFAM" id="SSF49464">
    <property type="entry name" value="Carboxypeptidase regulatory domain-like"/>
    <property type="match status" value="1"/>
</dbReference>
<name>A0A5B6TEW2_9BACT</name>
<accession>A0A5B6TEW2</accession>
<keyword evidence="12" id="KW-0675">Receptor</keyword>
<dbReference type="InterPro" id="IPR012910">
    <property type="entry name" value="Plug_dom"/>
</dbReference>
<gene>
    <name evidence="12" type="ORF">FOA19_15825</name>
</gene>
<evidence type="ECO:0000256" key="1">
    <source>
        <dbReference type="ARBA" id="ARBA00004571"/>
    </source>
</evidence>
<dbReference type="RefSeq" id="WP_149091744.1">
    <property type="nucleotide sequence ID" value="NZ_VKKY01000002.1"/>
</dbReference>
<dbReference type="InterPro" id="IPR037066">
    <property type="entry name" value="Plug_dom_sf"/>
</dbReference>
<dbReference type="SUPFAM" id="SSF56935">
    <property type="entry name" value="Porins"/>
    <property type="match status" value="1"/>
</dbReference>
<feature type="domain" description="TonB-dependent receptor-like beta-barrel" evidence="10">
    <location>
        <begin position="417"/>
        <end position="809"/>
    </location>
</feature>
<evidence type="ECO:0000313" key="13">
    <source>
        <dbReference type="Proteomes" id="UP000324133"/>
    </source>
</evidence>
<protein>
    <submittedName>
        <fullName evidence="12">TonB-dependent receptor</fullName>
    </submittedName>
</protein>
<dbReference type="Gene3D" id="2.170.130.10">
    <property type="entry name" value="TonB-dependent receptor, plug domain"/>
    <property type="match status" value="1"/>
</dbReference>
<comment type="similarity">
    <text evidence="8 9">Belongs to the TonB-dependent receptor family.</text>
</comment>
<dbReference type="Pfam" id="PF00593">
    <property type="entry name" value="TonB_dep_Rec_b-barrel"/>
    <property type="match status" value="1"/>
</dbReference>
<keyword evidence="2 8" id="KW-0813">Transport</keyword>
<keyword evidence="6 8" id="KW-0472">Membrane</keyword>
<organism evidence="12 13">
    <name type="scientific">Rufibacter hautae</name>
    <dbReference type="NCBI Taxonomy" id="2595005"/>
    <lineage>
        <taxon>Bacteria</taxon>
        <taxon>Pseudomonadati</taxon>
        <taxon>Bacteroidota</taxon>
        <taxon>Cytophagia</taxon>
        <taxon>Cytophagales</taxon>
        <taxon>Hymenobacteraceae</taxon>
        <taxon>Rufibacter</taxon>
    </lineage>
</organism>
<dbReference type="Gene3D" id="2.60.40.1120">
    <property type="entry name" value="Carboxypeptidase-like, regulatory domain"/>
    <property type="match status" value="1"/>
</dbReference>
<dbReference type="FunFam" id="2.60.40.1120:FF:000003">
    <property type="entry name" value="Outer membrane protein Omp121"/>
    <property type="match status" value="1"/>
</dbReference>
<evidence type="ECO:0000259" key="10">
    <source>
        <dbReference type="Pfam" id="PF00593"/>
    </source>
</evidence>
<keyword evidence="4 8" id="KW-0812">Transmembrane</keyword>
<evidence type="ECO:0000256" key="7">
    <source>
        <dbReference type="ARBA" id="ARBA00023237"/>
    </source>
</evidence>
<evidence type="ECO:0000256" key="4">
    <source>
        <dbReference type="ARBA" id="ARBA00022692"/>
    </source>
</evidence>
<dbReference type="GO" id="GO:0009279">
    <property type="term" value="C:cell outer membrane"/>
    <property type="evidence" value="ECO:0007669"/>
    <property type="project" value="UniProtKB-SubCell"/>
</dbReference>
<feature type="domain" description="TonB-dependent receptor plug" evidence="11">
    <location>
        <begin position="136"/>
        <end position="241"/>
    </location>
</feature>
<dbReference type="InterPro" id="IPR023997">
    <property type="entry name" value="TonB-dep_OMP_SusC/RagA_CS"/>
</dbReference>
<dbReference type="InterPro" id="IPR039426">
    <property type="entry name" value="TonB-dep_rcpt-like"/>
</dbReference>
<dbReference type="AlphaFoldDB" id="A0A5B6TEW2"/>
<keyword evidence="7 8" id="KW-0998">Cell outer membrane</keyword>
<evidence type="ECO:0000256" key="2">
    <source>
        <dbReference type="ARBA" id="ARBA00022448"/>
    </source>
</evidence>
<dbReference type="PROSITE" id="PS52016">
    <property type="entry name" value="TONB_DEPENDENT_REC_3"/>
    <property type="match status" value="1"/>
</dbReference>
<evidence type="ECO:0000256" key="6">
    <source>
        <dbReference type="ARBA" id="ARBA00023136"/>
    </source>
</evidence>
<proteinExistence type="inferred from homology"/>
<evidence type="ECO:0000256" key="5">
    <source>
        <dbReference type="ARBA" id="ARBA00023077"/>
    </source>
</evidence>